<comment type="caution">
    <text evidence="1">The sequence shown here is derived from an EMBL/GenBank/DDBJ whole genome shotgun (WGS) entry which is preliminary data.</text>
</comment>
<dbReference type="AlphaFoldDB" id="X7ZWB3"/>
<gene>
    <name evidence="1" type="ORF">I553_5162</name>
</gene>
<proteinExistence type="predicted"/>
<reference evidence="1" key="1">
    <citation type="submission" date="2014-01" db="EMBL/GenBank/DDBJ databases">
        <authorList>
            <person name="Brown-Elliot B."/>
            <person name="Wallace R."/>
            <person name="Lenaerts A."/>
            <person name="Ordway D."/>
            <person name="DeGroote M.A."/>
            <person name="Parker T."/>
            <person name="Sizemore C."/>
            <person name="Tallon L.J."/>
            <person name="Sadzewicz L.K."/>
            <person name="Sengamalay N."/>
            <person name="Fraser C.M."/>
            <person name="Hine E."/>
            <person name="Shefchek K.A."/>
            <person name="Das S.P."/>
            <person name="Tettelin H."/>
        </authorList>
    </citation>
    <scope>NUCLEOTIDE SEQUENCE [LARGE SCALE GENOMIC DNA]</scope>
    <source>
        <strain evidence="1">4042</strain>
    </source>
</reference>
<protein>
    <submittedName>
        <fullName evidence="1">Putative Acyl-CoA dehydrogenase, short-chain specific domain protein</fullName>
    </submittedName>
</protein>
<dbReference type="EMBL" id="JAOB01000069">
    <property type="protein sequence ID" value="EUA23286.1"/>
    <property type="molecule type" value="Genomic_DNA"/>
</dbReference>
<sequence>MDADVRDLLRKSIQALLKSNNTDLVAGLAESGWHDLMAEDPAAAVDLLFTEQGRAGRASNALDSVILNAIGGDLREMGWTVLYPLCTAQCVRWNDLLSVDGVALSDPRTVRGCVAAADGAESGCISCHLSGWEKP</sequence>
<organism evidence="1">
    <name type="scientific">Mycobacterium xenopi 4042</name>
    <dbReference type="NCBI Taxonomy" id="1299334"/>
    <lineage>
        <taxon>Bacteria</taxon>
        <taxon>Bacillati</taxon>
        <taxon>Actinomycetota</taxon>
        <taxon>Actinomycetes</taxon>
        <taxon>Mycobacteriales</taxon>
        <taxon>Mycobacteriaceae</taxon>
        <taxon>Mycobacterium</taxon>
    </lineage>
</organism>
<evidence type="ECO:0000313" key="1">
    <source>
        <dbReference type="EMBL" id="EUA23286.1"/>
    </source>
</evidence>
<accession>X7ZWB3</accession>
<name>X7ZWB3_MYCXE</name>
<dbReference type="PATRIC" id="fig|1299334.3.peg.7120"/>